<evidence type="ECO:0000256" key="2">
    <source>
        <dbReference type="ARBA" id="ARBA00006275"/>
    </source>
</evidence>
<keyword evidence="9" id="KW-1185">Reference proteome</keyword>
<reference evidence="9" key="3">
    <citation type="submission" date="2018-05" db="EMBL/GenBank/DDBJ databases">
        <authorList>
            <person name="Lu D."/>
        </authorList>
    </citation>
    <scope>NUCLEOTIDE SEQUENCE [LARGE SCALE GENOMIC DNA]</scope>
    <source>
        <strain evidence="9">ZY111</strain>
    </source>
</reference>
<dbReference type="GO" id="GO:0009279">
    <property type="term" value="C:cell outer membrane"/>
    <property type="evidence" value="ECO:0007669"/>
    <property type="project" value="UniProtKB-SubCell"/>
</dbReference>
<comment type="subcellular location">
    <subcellularLocation>
        <location evidence="1">Cell outer membrane</location>
    </subcellularLocation>
</comment>
<evidence type="ECO:0000313" key="8">
    <source>
        <dbReference type="EMBL" id="PWH83274.1"/>
    </source>
</evidence>
<evidence type="ECO:0000313" key="9">
    <source>
        <dbReference type="Proteomes" id="UP000245375"/>
    </source>
</evidence>
<dbReference type="EMBL" id="QFRI01000001">
    <property type="protein sequence ID" value="PWH83274.1"/>
    <property type="molecule type" value="Genomic_DNA"/>
</dbReference>
<dbReference type="Gene3D" id="1.25.40.390">
    <property type="match status" value="1"/>
</dbReference>
<gene>
    <name evidence="8" type="ORF">DIS18_01605</name>
</gene>
<evidence type="ECO:0000256" key="4">
    <source>
        <dbReference type="ARBA" id="ARBA00023136"/>
    </source>
</evidence>
<comment type="caution">
    <text evidence="8">The sequence shown here is derived from an EMBL/GenBank/DDBJ whole genome shotgun (WGS) entry which is preliminary data.</text>
</comment>
<feature type="domain" description="SusD-like N-terminal" evidence="7">
    <location>
        <begin position="95"/>
        <end position="232"/>
    </location>
</feature>
<evidence type="ECO:0008006" key="10">
    <source>
        <dbReference type="Google" id="ProtNLM"/>
    </source>
</evidence>
<name>A0A2U2X693_9FLAO</name>
<dbReference type="SUPFAM" id="SSF48452">
    <property type="entry name" value="TPR-like"/>
    <property type="match status" value="1"/>
</dbReference>
<dbReference type="Pfam" id="PF07980">
    <property type="entry name" value="SusD_RagB"/>
    <property type="match status" value="1"/>
</dbReference>
<keyword evidence="4" id="KW-0472">Membrane</keyword>
<evidence type="ECO:0000256" key="5">
    <source>
        <dbReference type="ARBA" id="ARBA00023237"/>
    </source>
</evidence>
<keyword evidence="3" id="KW-0732">Signal</keyword>
<evidence type="ECO:0000256" key="3">
    <source>
        <dbReference type="ARBA" id="ARBA00022729"/>
    </source>
</evidence>
<dbReference type="Proteomes" id="UP000245375">
    <property type="component" value="Unassembled WGS sequence"/>
</dbReference>
<organism evidence="8 9">
    <name type="scientific">Algibacter marinivivus</name>
    <dbReference type="NCBI Taxonomy" id="2100723"/>
    <lineage>
        <taxon>Bacteria</taxon>
        <taxon>Pseudomonadati</taxon>
        <taxon>Bacteroidota</taxon>
        <taxon>Flavobacteriia</taxon>
        <taxon>Flavobacteriales</taxon>
        <taxon>Flavobacteriaceae</taxon>
        <taxon>Algibacter</taxon>
    </lineage>
</organism>
<dbReference type="Pfam" id="PF14322">
    <property type="entry name" value="SusD-like_3"/>
    <property type="match status" value="1"/>
</dbReference>
<accession>A0A2U2X693</accession>
<dbReference type="InterPro" id="IPR011990">
    <property type="entry name" value="TPR-like_helical_dom_sf"/>
</dbReference>
<proteinExistence type="inferred from homology"/>
<protein>
    <recommendedName>
        <fullName evidence="10">Starch-binding associating with outer membrane</fullName>
    </recommendedName>
</protein>
<reference evidence="9" key="2">
    <citation type="submission" date="2018-05" db="EMBL/GenBank/DDBJ databases">
        <title>Algibacter marinivivus sp. nov., isolated from sample around a algae.</title>
        <authorList>
            <person name="Lu D."/>
        </authorList>
    </citation>
    <scope>NUCLEOTIDE SEQUENCE [LARGE SCALE GENOMIC DNA]</scope>
    <source>
        <strain evidence="9">ZY111</strain>
    </source>
</reference>
<sequence length="577" mass="65615">MGLKKNIKSALIISKNKHMKNTRISFLIFSIIVMCFFNCEQQLEDIPENDLSADQLFADEEGTEQAVNGMYSQLQGYDYYGARMRLLLWPHSGKYQSKQNANADANQLSISNNNLNLDRLWRGMYQTVNQVNTVILYVKDRDLDNKDTTLGQAYFIRALVYFDLVRMFGEVPLRTAPATVDDINIAKSSKEAIYNLVISDLKKALDLLPNRGEYLDGRPIKYAANAYLAKVYITLAGANDATEQPENFNAVTESEITVADITNFWEEARGELDEVINNGGYALTTTFGDLWEEGIGSRNTSESIFELQYGATGASRDNDIIRDVVLAGHPIVAENTNTFGRIRPNKEMFNDHIIQYSGEDYSGVDFISAGSGRDIINLDTNVADPRIDETYIFNSYTRTNNNRNVNLFPRVNRGNNAYAHLKKYKDLTYNGTNTFNNIILMRYADILLMRAEVENEINGPSSAYAFVNQVLQRARTTESGTTQEPADWDATSIPSKEVFRERIMKEREYELNGEGHEWFDMRRRGLGRFQEQIDHHNAAVTFYSSENNRDFIFEDVENEMTLPIPSAELSGNNLINE</sequence>
<dbReference type="InterPro" id="IPR012944">
    <property type="entry name" value="SusD_RagB_dom"/>
</dbReference>
<evidence type="ECO:0000259" key="7">
    <source>
        <dbReference type="Pfam" id="PF14322"/>
    </source>
</evidence>
<evidence type="ECO:0000259" key="6">
    <source>
        <dbReference type="Pfam" id="PF07980"/>
    </source>
</evidence>
<keyword evidence="5" id="KW-0998">Cell outer membrane</keyword>
<evidence type="ECO:0000256" key="1">
    <source>
        <dbReference type="ARBA" id="ARBA00004442"/>
    </source>
</evidence>
<reference evidence="8 9" key="1">
    <citation type="submission" date="2018-05" db="EMBL/GenBank/DDBJ databases">
        <title>Algibacter marinivivus sp. nov., isolated from sample around a algae.</title>
        <authorList>
            <person name="Zhong X."/>
        </authorList>
    </citation>
    <scope>NUCLEOTIDE SEQUENCE [LARGE SCALE GENOMIC DNA]</scope>
    <source>
        <strain evidence="8 9">ZY111</strain>
    </source>
</reference>
<comment type="similarity">
    <text evidence="2">Belongs to the SusD family.</text>
</comment>
<dbReference type="OrthoDB" id="5694214at2"/>
<dbReference type="AlphaFoldDB" id="A0A2U2X693"/>
<feature type="domain" description="RagB/SusD" evidence="6">
    <location>
        <begin position="302"/>
        <end position="573"/>
    </location>
</feature>
<dbReference type="InterPro" id="IPR033985">
    <property type="entry name" value="SusD-like_N"/>
</dbReference>